<protein>
    <submittedName>
        <fullName evidence="1">Uncharacterized protein</fullName>
    </submittedName>
</protein>
<evidence type="ECO:0000313" key="2">
    <source>
        <dbReference type="Proteomes" id="UP000240760"/>
    </source>
</evidence>
<proteinExistence type="predicted"/>
<sequence>MSVSFPLRFAFTISSSVLHVCRCTHMAFSTQEHHQATAMERTIRTHHTLLSYPDYLTTFSHVYINISCIICSFVCCFHSSSLCLLYTPFCTLQQRSEHMYSSQVI</sequence>
<organism evidence="1 2">
    <name type="scientific">Trichoderma longibrachiatum ATCC 18648</name>
    <dbReference type="NCBI Taxonomy" id="983965"/>
    <lineage>
        <taxon>Eukaryota</taxon>
        <taxon>Fungi</taxon>
        <taxon>Dikarya</taxon>
        <taxon>Ascomycota</taxon>
        <taxon>Pezizomycotina</taxon>
        <taxon>Sordariomycetes</taxon>
        <taxon>Hypocreomycetidae</taxon>
        <taxon>Hypocreales</taxon>
        <taxon>Hypocreaceae</taxon>
        <taxon>Trichoderma</taxon>
    </lineage>
</organism>
<accession>A0A2T4BU58</accession>
<dbReference type="EMBL" id="KZ679140">
    <property type="protein sequence ID" value="PTB72842.1"/>
    <property type="molecule type" value="Genomic_DNA"/>
</dbReference>
<dbReference type="AlphaFoldDB" id="A0A2T4BU58"/>
<reference evidence="1 2" key="1">
    <citation type="submission" date="2016-07" db="EMBL/GenBank/DDBJ databases">
        <title>Multiple horizontal gene transfer events from other fungi enriched the ability of initially mycotrophic Trichoderma (Ascomycota) to feed on dead plant biomass.</title>
        <authorList>
            <consortium name="DOE Joint Genome Institute"/>
            <person name="Aerts A."/>
            <person name="Atanasova L."/>
            <person name="Chenthamara K."/>
            <person name="Zhang J."/>
            <person name="Grujic M."/>
            <person name="Henrissat B."/>
            <person name="Kuo A."/>
            <person name="Salamov A."/>
            <person name="Lipzen A."/>
            <person name="Labutti K."/>
            <person name="Barry K."/>
            <person name="Miao Y."/>
            <person name="Rahimi M.J."/>
            <person name="Shen Q."/>
            <person name="Grigoriev I.V."/>
            <person name="Kubicek C.P."/>
            <person name="Druzhinina I.S."/>
        </authorList>
    </citation>
    <scope>NUCLEOTIDE SEQUENCE [LARGE SCALE GENOMIC DNA]</scope>
    <source>
        <strain evidence="1 2">ATCC 18648</strain>
    </source>
</reference>
<evidence type="ECO:0000313" key="1">
    <source>
        <dbReference type="EMBL" id="PTB72842.1"/>
    </source>
</evidence>
<gene>
    <name evidence="1" type="ORF">M440DRAFT_1084948</name>
</gene>
<dbReference type="Proteomes" id="UP000240760">
    <property type="component" value="Unassembled WGS sequence"/>
</dbReference>
<keyword evidence="2" id="KW-1185">Reference proteome</keyword>
<name>A0A2T4BU58_TRILO</name>